<keyword evidence="5" id="KW-0769">Symport</keyword>
<dbReference type="RefSeq" id="WP_220716346.1">
    <property type="nucleotide sequence ID" value="NZ_JAIFRO010000001.1"/>
</dbReference>
<evidence type="ECO:0000313" key="10">
    <source>
        <dbReference type="EMBL" id="MBX4335029.1"/>
    </source>
</evidence>
<feature type="transmembrane region" description="Helical" evidence="8">
    <location>
        <begin position="62"/>
        <end position="80"/>
    </location>
</feature>
<feature type="transmembrane region" description="Helical" evidence="8">
    <location>
        <begin position="196"/>
        <end position="215"/>
    </location>
</feature>
<feature type="transmembrane region" description="Helical" evidence="8">
    <location>
        <begin position="116"/>
        <end position="136"/>
    </location>
</feature>
<evidence type="ECO:0000256" key="5">
    <source>
        <dbReference type="ARBA" id="ARBA00022847"/>
    </source>
</evidence>
<dbReference type="InterPro" id="IPR036259">
    <property type="entry name" value="MFS_trans_sf"/>
</dbReference>
<dbReference type="EMBL" id="JAIFRO010000001">
    <property type="protein sequence ID" value="MBX4335029.1"/>
    <property type="molecule type" value="Genomic_DNA"/>
</dbReference>
<dbReference type="InterPro" id="IPR005829">
    <property type="entry name" value="Sugar_transporter_CS"/>
</dbReference>
<keyword evidence="6 8" id="KW-1133">Transmembrane helix</keyword>
<feature type="domain" description="Major facilitator superfamily (MFS) profile" evidence="9">
    <location>
        <begin position="19"/>
        <end position="425"/>
    </location>
</feature>
<proteinExistence type="predicted"/>
<organism evidence="10 11">
    <name type="scientific">Bartonella raoultii</name>
    <dbReference type="NCBI Taxonomy" id="1457020"/>
    <lineage>
        <taxon>Bacteria</taxon>
        <taxon>Pseudomonadati</taxon>
        <taxon>Pseudomonadota</taxon>
        <taxon>Alphaproteobacteria</taxon>
        <taxon>Hyphomicrobiales</taxon>
        <taxon>Bartonellaceae</taxon>
        <taxon>Bartonella</taxon>
    </lineage>
</organism>
<feature type="transmembrane region" description="Helical" evidence="8">
    <location>
        <begin position="335"/>
        <end position="358"/>
    </location>
</feature>
<feature type="transmembrane region" description="Helical" evidence="8">
    <location>
        <begin position="242"/>
        <end position="265"/>
    </location>
</feature>
<keyword evidence="3" id="KW-1003">Cell membrane</keyword>
<evidence type="ECO:0000256" key="1">
    <source>
        <dbReference type="ARBA" id="ARBA00004651"/>
    </source>
</evidence>
<gene>
    <name evidence="10" type="ORF">K3248_00080</name>
</gene>
<evidence type="ECO:0000256" key="8">
    <source>
        <dbReference type="SAM" id="Phobius"/>
    </source>
</evidence>
<dbReference type="Proteomes" id="UP000746918">
    <property type="component" value="Unassembled WGS sequence"/>
</dbReference>
<accession>A0ABS7I335</accession>
<dbReference type="PROSITE" id="PS00217">
    <property type="entry name" value="SUGAR_TRANSPORT_2"/>
    <property type="match status" value="1"/>
</dbReference>
<comment type="caution">
    <text evidence="10">The sequence shown here is derived from an EMBL/GenBank/DDBJ whole genome shotgun (WGS) entry which is preliminary data.</text>
</comment>
<feature type="transmembrane region" description="Helical" evidence="8">
    <location>
        <begin position="92"/>
        <end position="110"/>
    </location>
</feature>
<evidence type="ECO:0000256" key="6">
    <source>
        <dbReference type="ARBA" id="ARBA00022989"/>
    </source>
</evidence>
<protein>
    <submittedName>
        <fullName evidence="10">MFS transporter</fullName>
    </submittedName>
</protein>
<dbReference type="PANTHER" id="PTHR43528">
    <property type="entry name" value="ALPHA-KETOGLUTARATE PERMEASE"/>
    <property type="match status" value="1"/>
</dbReference>
<feature type="transmembrane region" description="Helical" evidence="8">
    <location>
        <begin position="31"/>
        <end position="50"/>
    </location>
</feature>
<evidence type="ECO:0000313" key="11">
    <source>
        <dbReference type="Proteomes" id="UP000746918"/>
    </source>
</evidence>
<feature type="transmembrane region" description="Helical" evidence="8">
    <location>
        <begin position="403"/>
        <end position="421"/>
    </location>
</feature>
<dbReference type="InterPro" id="IPR051084">
    <property type="entry name" value="H+-coupled_symporters"/>
</dbReference>
<evidence type="ECO:0000259" key="9">
    <source>
        <dbReference type="PROSITE" id="PS50850"/>
    </source>
</evidence>
<dbReference type="PROSITE" id="PS50850">
    <property type="entry name" value="MFS"/>
    <property type="match status" value="1"/>
</dbReference>
<feature type="transmembrane region" description="Helical" evidence="8">
    <location>
        <begin position="277"/>
        <end position="297"/>
    </location>
</feature>
<dbReference type="NCBIfam" id="NF007710">
    <property type="entry name" value="PRK10406.1"/>
    <property type="match status" value="1"/>
</dbReference>
<evidence type="ECO:0000256" key="3">
    <source>
        <dbReference type="ARBA" id="ARBA00022475"/>
    </source>
</evidence>
<keyword evidence="4 8" id="KW-0812">Transmembrane</keyword>
<comment type="subcellular location">
    <subcellularLocation>
        <location evidence="1">Cell membrane</location>
        <topology evidence="1">Multi-pass membrane protein</topology>
    </subcellularLocation>
</comment>
<evidence type="ECO:0000256" key="4">
    <source>
        <dbReference type="ARBA" id="ARBA00022692"/>
    </source>
</evidence>
<dbReference type="Pfam" id="PF00083">
    <property type="entry name" value="Sugar_tr"/>
    <property type="match status" value="2"/>
</dbReference>
<keyword evidence="2" id="KW-0813">Transport</keyword>
<feature type="transmembrane region" description="Helical" evidence="8">
    <location>
        <begin position="370"/>
        <end position="391"/>
    </location>
</feature>
<dbReference type="Gene3D" id="1.20.1250.20">
    <property type="entry name" value="MFS general substrate transporter like domains"/>
    <property type="match status" value="2"/>
</dbReference>
<dbReference type="InterPro" id="IPR020846">
    <property type="entry name" value="MFS_dom"/>
</dbReference>
<evidence type="ECO:0000256" key="7">
    <source>
        <dbReference type="ARBA" id="ARBA00023136"/>
    </source>
</evidence>
<dbReference type="CDD" id="cd17367">
    <property type="entry name" value="MFS_KgtP"/>
    <property type="match status" value="1"/>
</dbReference>
<dbReference type="PANTHER" id="PTHR43528:SF1">
    <property type="entry name" value="ALPHA-KETOGLUTARATE PERMEASE"/>
    <property type="match status" value="1"/>
</dbReference>
<feature type="transmembrane region" description="Helical" evidence="8">
    <location>
        <begin position="309"/>
        <end position="329"/>
    </location>
</feature>
<dbReference type="SUPFAM" id="SSF103473">
    <property type="entry name" value="MFS general substrate transporter"/>
    <property type="match status" value="1"/>
</dbReference>
<keyword evidence="11" id="KW-1185">Reference proteome</keyword>
<keyword evidence="7 8" id="KW-0472">Membrane</keyword>
<evidence type="ECO:0000256" key="2">
    <source>
        <dbReference type="ARBA" id="ARBA00022448"/>
    </source>
</evidence>
<name>A0ABS7I335_9HYPH</name>
<feature type="transmembrane region" description="Helical" evidence="8">
    <location>
        <begin position="157"/>
        <end position="184"/>
    </location>
</feature>
<dbReference type="InterPro" id="IPR005828">
    <property type="entry name" value="MFS_sugar_transport-like"/>
</dbReference>
<sequence length="436" mass="48328">MEKNDATLEPHDTKKHVLSIISSASSNLVEWYSFYVYSFTSIYFASQFFPSNEDVVTELLKSSIVLFIGFLMRPIGGWLFGFIADRYGRKRALLISVCIMCGSSFFIALLPTYETIGATATVLLIILHMLQGLSVGGEYGTTATYMSEVALKNRRGFFSSFQSATLIGGQLLATLIMSILAFYLTEDQLKAWGWRIPFAIGGLGATVALYLRHLLHETSTEENRSKKQAGSLKELLCNHRKAFLLVIGFTAGGSLTFYTCTTYMHKYLITTTGFDKHTATTIITAALFIFMLFQPLFGFLSDKIGTRTLLLIWSILSIVYTIPILKIIGSTDNKWIALCSIIGMFCILSLYTSVSSIVKAEMFPASIRAMGVGLSYAIANAIFGGSAEYIAFGLKKIGYESVYALYIMGVMSIAFITIFIMPDARKKGYLQEDNIH</sequence>
<reference evidence="10 11" key="1">
    <citation type="submission" date="2021-08" db="EMBL/GenBank/DDBJ databases">
        <title>Bartonella raoulti 094 sp. nov.</title>
        <authorList>
            <person name="Zgheib R."/>
            <person name="Hammoud A."/>
        </authorList>
    </citation>
    <scope>NUCLEOTIDE SEQUENCE [LARGE SCALE GENOMIC DNA]</scope>
    <source>
        <strain evidence="10 11">094</strain>
    </source>
</reference>